<comment type="caution">
    <text evidence="5">The sequence shown here is derived from an EMBL/GenBank/DDBJ whole genome shotgun (WGS) entry which is preliminary data.</text>
</comment>
<dbReference type="EMBL" id="QXDL01000144">
    <property type="protein sequence ID" value="RIH81895.1"/>
    <property type="molecule type" value="Genomic_DNA"/>
</dbReference>
<dbReference type="InterPro" id="IPR003593">
    <property type="entry name" value="AAA+_ATPase"/>
</dbReference>
<dbReference type="InterPro" id="IPR050763">
    <property type="entry name" value="ABC_transporter_ATP-binding"/>
</dbReference>
<dbReference type="OrthoDB" id="2290519at2"/>
<evidence type="ECO:0000256" key="3">
    <source>
        <dbReference type="ARBA" id="ARBA00022840"/>
    </source>
</evidence>
<evidence type="ECO:0000256" key="2">
    <source>
        <dbReference type="ARBA" id="ARBA00022741"/>
    </source>
</evidence>
<dbReference type="Gene3D" id="3.40.50.300">
    <property type="entry name" value="P-loop containing nucleotide triphosphate hydrolases"/>
    <property type="match status" value="1"/>
</dbReference>
<protein>
    <submittedName>
        <fullName evidence="5">ABC transporter ATP-binding protein NatA</fullName>
    </submittedName>
</protein>
<dbReference type="Proteomes" id="UP000265715">
    <property type="component" value="Unassembled WGS sequence"/>
</dbReference>
<dbReference type="InterPro" id="IPR017871">
    <property type="entry name" value="ABC_transporter-like_CS"/>
</dbReference>
<keyword evidence="2" id="KW-0547">Nucleotide-binding</keyword>
<feature type="domain" description="ABC transporter" evidence="4">
    <location>
        <begin position="28"/>
        <end position="261"/>
    </location>
</feature>
<dbReference type="Pfam" id="PF00005">
    <property type="entry name" value="ABC_tran"/>
    <property type="match status" value="1"/>
</dbReference>
<dbReference type="SMART" id="SM00382">
    <property type="entry name" value="AAA"/>
    <property type="match status" value="1"/>
</dbReference>
<keyword evidence="1" id="KW-0813">Transport</keyword>
<sequence>MSHNQPAIEVSRLRKVFHIPRRDPGLGGAVKALFRPRYAEKVAVDDISFSVPPGEIVGYIGVNGAGKSTTIKMLTGILAPTAGLVRVLGRDPHKERVANARQIGVVFGQRTQLWWDLALVESLNLIARIYDVGPKRYKELLEQFSYTLELGELLAKPVRQMSLGQKMRAELAATLIHEPRVVYLDEPTIGLDVVVKEKIRAFIKEQNRAKGTTVVLTTHDLGDIEELCGRVIIIDAGRVIYDGPLATIRERFGQYRGITFETARPLEHPLTLPPGAEVVGQEERRLELRFDRTRASASQVAAAVMSQLEVLDFSLCEPDLTSIVKQIYGGALSEARPA</sequence>
<gene>
    <name evidence="5" type="primary">natA_4</name>
    <name evidence="5" type="ORF">Mterra_02908</name>
</gene>
<evidence type="ECO:0000313" key="5">
    <source>
        <dbReference type="EMBL" id="RIH81895.1"/>
    </source>
</evidence>
<dbReference type="GO" id="GO:0016887">
    <property type="term" value="F:ATP hydrolysis activity"/>
    <property type="evidence" value="ECO:0007669"/>
    <property type="project" value="InterPro"/>
</dbReference>
<dbReference type="PROSITE" id="PS00211">
    <property type="entry name" value="ABC_TRANSPORTER_1"/>
    <property type="match status" value="1"/>
</dbReference>
<evidence type="ECO:0000256" key="1">
    <source>
        <dbReference type="ARBA" id="ARBA00022448"/>
    </source>
</evidence>
<evidence type="ECO:0000313" key="6">
    <source>
        <dbReference type="Proteomes" id="UP000265715"/>
    </source>
</evidence>
<reference evidence="5 6" key="1">
    <citation type="submission" date="2018-08" db="EMBL/GenBank/DDBJ databases">
        <title>Meiothermus terrae DSM 26712 genome sequencing project.</title>
        <authorList>
            <person name="Da Costa M.S."/>
            <person name="Albuquerque L."/>
            <person name="Raposo P."/>
            <person name="Froufe H.J.C."/>
            <person name="Barroso C.S."/>
            <person name="Egas C."/>
        </authorList>
    </citation>
    <scope>NUCLEOTIDE SEQUENCE [LARGE SCALE GENOMIC DNA]</scope>
    <source>
        <strain evidence="5 6">DSM 26712</strain>
    </source>
</reference>
<organism evidence="5 6">
    <name type="scientific">Calidithermus terrae</name>
    <dbReference type="NCBI Taxonomy" id="1408545"/>
    <lineage>
        <taxon>Bacteria</taxon>
        <taxon>Thermotogati</taxon>
        <taxon>Deinococcota</taxon>
        <taxon>Deinococci</taxon>
        <taxon>Thermales</taxon>
        <taxon>Thermaceae</taxon>
        <taxon>Calidithermus</taxon>
    </lineage>
</organism>
<dbReference type="InterPro" id="IPR027417">
    <property type="entry name" value="P-loop_NTPase"/>
</dbReference>
<dbReference type="AlphaFoldDB" id="A0A399EC21"/>
<dbReference type="InterPro" id="IPR003439">
    <property type="entry name" value="ABC_transporter-like_ATP-bd"/>
</dbReference>
<keyword evidence="6" id="KW-1185">Reference proteome</keyword>
<proteinExistence type="predicted"/>
<dbReference type="PANTHER" id="PTHR42711:SF1">
    <property type="entry name" value="ABC-TRANSPORT PROTEIN, ATP-BINDING COMPONENT"/>
    <property type="match status" value="1"/>
</dbReference>
<dbReference type="SUPFAM" id="SSF52540">
    <property type="entry name" value="P-loop containing nucleoside triphosphate hydrolases"/>
    <property type="match status" value="1"/>
</dbReference>
<dbReference type="GO" id="GO:0005524">
    <property type="term" value="F:ATP binding"/>
    <property type="evidence" value="ECO:0007669"/>
    <property type="project" value="UniProtKB-KW"/>
</dbReference>
<keyword evidence="3 5" id="KW-0067">ATP-binding</keyword>
<dbReference type="PANTHER" id="PTHR42711">
    <property type="entry name" value="ABC TRANSPORTER ATP-BINDING PROTEIN"/>
    <property type="match status" value="1"/>
</dbReference>
<name>A0A399EC21_9DEIN</name>
<dbReference type="PROSITE" id="PS50893">
    <property type="entry name" value="ABC_TRANSPORTER_2"/>
    <property type="match status" value="1"/>
</dbReference>
<dbReference type="RefSeq" id="WP_119315883.1">
    <property type="nucleotide sequence ID" value="NZ_QXDL01000144.1"/>
</dbReference>
<evidence type="ECO:0000259" key="4">
    <source>
        <dbReference type="PROSITE" id="PS50893"/>
    </source>
</evidence>
<accession>A0A399EC21</accession>